<gene>
    <name evidence="2" type="ORF">DFK10_10875</name>
</gene>
<dbReference type="Gene3D" id="2.40.50.90">
    <property type="match status" value="1"/>
</dbReference>
<dbReference type="OrthoDB" id="9792155at2"/>
<evidence type="ECO:0000259" key="1">
    <source>
        <dbReference type="PROSITE" id="PS50830"/>
    </source>
</evidence>
<dbReference type="GO" id="GO:0003676">
    <property type="term" value="F:nucleic acid binding"/>
    <property type="evidence" value="ECO:0007669"/>
    <property type="project" value="InterPro"/>
</dbReference>
<accession>A0A2V1P2I1</accession>
<dbReference type="InterPro" id="IPR035437">
    <property type="entry name" value="SNase_OB-fold_sf"/>
</dbReference>
<evidence type="ECO:0000313" key="3">
    <source>
        <dbReference type="Proteomes" id="UP000245293"/>
    </source>
</evidence>
<dbReference type="InterPro" id="IPR002071">
    <property type="entry name" value="Thermonucl_AS"/>
</dbReference>
<name>A0A2V1P2I1_9RHOB</name>
<keyword evidence="3" id="KW-1185">Reference proteome</keyword>
<evidence type="ECO:0000313" key="2">
    <source>
        <dbReference type="EMBL" id="PWG16635.1"/>
    </source>
</evidence>
<dbReference type="GO" id="GO:0004518">
    <property type="term" value="F:nuclease activity"/>
    <property type="evidence" value="ECO:0007669"/>
    <property type="project" value="InterPro"/>
</dbReference>
<proteinExistence type="predicted"/>
<dbReference type="PROSITE" id="PS50830">
    <property type="entry name" value="TNASE_3"/>
    <property type="match status" value="1"/>
</dbReference>
<sequence>MVLRRNLMPRMRGYRGPGRGRRPVGRIAAAVFVVIAAPVVADYVNGWMKAEGDCRVVRVIDGDTLVMACTEAPQTRLRLAGIDTPELRGDCWQERLLAVRASLFLRWQLYRAGRIGLALSGETDRYERALGRVLVEGAPVSDHLLDAGLARPYLTGDISWCDQLKGAAA</sequence>
<dbReference type="Pfam" id="PF00565">
    <property type="entry name" value="SNase"/>
    <property type="match status" value="1"/>
</dbReference>
<organism evidence="2 3">
    <name type="scientific">Salibaculum griseiflavum</name>
    <dbReference type="NCBI Taxonomy" id="1914409"/>
    <lineage>
        <taxon>Bacteria</taxon>
        <taxon>Pseudomonadati</taxon>
        <taxon>Pseudomonadota</taxon>
        <taxon>Alphaproteobacteria</taxon>
        <taxon>Rhodobacterales</taxon>
        <taxon>Roseobacteraceae</taxon>
        <taxon>Salibaculum</taxon>
    </lineage>
</organism>
<comment type="caution">
    <text evidence="2">The sequence shown here is derived from an EMBL/GenBank/DDBJ whole genome shotgun (WGS) entry which is preliminary data.</text>
</comment>
<dbReference type="EMBL" id="QETF01000011">
    <property type="protein sequence ID" value="PWG16635.1"/>
    <property type="molecule type" value="Genomic_DNA"/>
</dbReference>
<dbReference type="InterPro" id="IPR016071">
    <property type="entry name" value="Staphylococal_nuclease_OB-fold"/>
</dbReference>
<reference evidence="3" key="1">
    <citation type="submission" date="2018-05" db="EMBL/GenBank/DDBJ databases">
        <authorList>
            <person name="Du Z."/>
            <person name="Wang X."/>
        </authorList>
    </citation>
    <scope>NUCLEOTIDE SEQUENCE [LARGE SCALE GENOMIC DNA]</scope>
    <source>
        <strain evidence="3">WDS4C29</strain>
    </source>
</reference>
<dbReference type="SUPFAM" id="SSF50199">
    <property type="entry name" value="Staphylococcal nuclease"/>
    <property type="match status" value="1"/>
</dbReference>
<protein>
    <recommendedName>
        <fullName evidence="1">TNase-like domain-containing protein</fullName>
    </recommendedName>
</protein>
<dbReference type="PROSITE" id="PS01123">
    <property type="entry name" value="TNASE_1"/>
    <property type="match status" value="1"/>
</dbReference>
<feature type="domain" description="TNase-like" evidence="1">
    <location>
        <begin position="50"/>
        <end position="153"/>
    </location>
</feature>
<dbReference type="Proteomes" id="UP000245293">
    <property type="component" value="Unassembled WGS sequence"/>
</dbReference>
<dbReference type="SMART" id="SM00318">
    <property type="entry name" value="SNc"/>
    <property type="match status" value="1"/>
</dbReference>
<dbReference type="RefSeq" id="WP_109389057.1">
    <property type="nucleotide sequence ID" value="NZ_QETF01000011.1"/>
</dbReference>
<dbReference type="AlphaFoldDB" id="A0A2V1P2I1"/>